<dbReference type="GO" id="GO:0006629">
    <property type="term" value="P:lipid metabolic process"/>
    <property type="evidence" value="ECO:0007669"/>
    <property type="project" value="InterPro"/>
</dbReference>
<dbReference type="Pfam" id="PF03009">
    <property type="entry name" value="GDPD"/>
    <property type="match status" value="1"/>
</dbReference>
<dbReference type="AlphaFoldDB" id="A0A1M7RI89"/>
<sequence>MILDRVPPPFLDAPRPLAFAHRGGAAEGYENTMTAFARAVDAGYRYVETDVHATADGALVAFHDRTLDRVTDRTGRISALPLSEVRAARIGGTERVPLFDELLDTWPELRINIDVKADDTVEPLITALRKHDALDRVCIGSFSDARLARIRAAFGPAVATSLGPRDVARLKVASLTGARPRFAPGVCAAQVPIRHKGVRVMDARFVTAAHRLGLHVHVWTVDDPDTMHRLLDLGVDGIMTDRIDVLRAVLTARGHWAA</sequence>
<dbReference type="SUPFAM" id="SSF51695">
    <property type="entry name" value="PLC-like phosphodiesterases"/>
    <property type="match status" value="1"/>
</dbReference>
<proteinExistence type="predicted"/>
<dbReference type="EMBL" id="FRCS01000013">
    <property type="protein sequence ID" value="SHN46013.1"/>
    <property type="molecule type" value="Genomic_DNA"/>
</dbReference>
<dbReference type="Proteomes" id="UP000184440">
    <property type="component" value="Unassembled WGS sequence"/>
</dbReference>
<dbReference type="GO" id="GO:0008081">
    <property type="term" value="F:phosphoric diester hydrolase activity"/>
    <property type="evidence" value="ECO:0007669"/>
    <property type="project" value="InterPro"/>
</dbReference>
<keyword evidence="3" id="KW-1185">Reference proteome</keyword>
<dbReference type="PANTHER" id="PTHR43805:SF1">
    <property type="entry name" value="GP-PDE DOMAIN-CONTAINING PROTEIN"/>
    <property type="match status" value="1"/>
</dbReference>
<dbReference type="InterPro" id="IPR030395">
    <property type="entry name" value="GP_PDE_dom"/>
</dbReference>
<dbReference type="CDD" id="cd08561">
    <property type="entry name" value="GDPD_cytoplasmic_ScUgpQ2_like"/>
    <property type="match status" value="1"/>
</dbReference>
<organism evidence="2 3">
    <name type="scientific">Cryptosporangium aurantiacum</name>
    <dbReference type="NCBI Taxonomy" id="134849"/>
    <lineage>
        <taxon>Bacteria</taxon>
        <taxon>Bacillati</taxon>
        <taxon>Actinomycetota</taxon>
        <taxon>Actinomycetes</taxon>
        <taxon>Cryptosporangiales</taxon>
        <taxon>Cryptosporangiaceae</taxon>
        <taxon>Cryptosporangium</taxon>
    </lineage>
</organism>
<evidence type="ECO:0000313" key="2">
    <source>
        <dbReference type="EMBL" id="SHN46013.1"/>
    </source>
</evidence>
<dbReference type="Gene3D" id="3.20.20.190">
    <property type="entry name" value="Phosphatidylinositol (PI) phosphodiesterase"/>
    <property type="match status" value="1"/>
</dbReference>
<gene>
    <name evidence="2" type="ORF">SAMN05443668_113133</name>
</gene>
<dbReference type="PANTHER" id="PTHR43805">
    <property type="entry name" value="GLYCEROPHOSPHORYL DIESTER PHOSPHODIESTERASE"/>
    <property type="match status" value="1"/>
</dbReference>
<evidence type="ECO:0000313" key="3">
    <source>
        <dbReference type="Proteomes" id="UP000184440"/>
    </source>
</evidence>
<dbReference type="PROSITE" id="PS51704">
    <property type="entry name" value="GP_PDE"/>
    <property type="match status" value="1"/>
</dbReference>
<reference evidence="2 3" key="1">
    <citation type="submission" date="2016-11" db="EMBL/GenBank/DDBJ databases">
        <authorList>
            <person name="Jaros S."/>
            <person name="Januszkiewicz K."/>
            <person name="Wedrychowicz H."/>
        </authorList>
    </citation>
    <scope>NUCLEOTIDE SEQUENCE [LARGE SCALE GENOMIC DNA]</scope>
    <source>
        <strain evidence="2 3">DSM 46144</strain>
    </source>
</reference>
<dbReference type="STRING" id="134849.SAMN05443668_113133"/>
<feature type="domain" description="GP-PDE" evidence="1">
    <location>
        <begin position="16"/>
        <end position="250"/>
    </location>
</feature>
<accession>A0A1M7RI89</accession>
<protein>
    <submittedName>
        <fullName evidence="2">Glycerophosphoryl diester phosphodiesterase</fullName>
    </submittedName>
</protein>
<dbReference type="InterPro" id="IPR017946">
    <property type="entry name" value="PLC-like_Pdiesterase_TIM-brl"/>
</dbReference>
<evidence type="ECO:0000259" key="1">
    <source>
        <dbReference type="PROSITE" id="PS51704"/>
    </source>
</evidence>
<name>A0A1M7RI89_9ACTN</name>